<comment type="caution">
    <text evidence="1">The sequence shown here is derived from an EMBL/GenBank/DDBJ whole genome shotgun (WGS) entry which is preliminary data.</text>
</comment>
<organism evidence="1 2">
    <name type="scientific">Halocaridina rubra</name>
    <name type="common">Hawaiian red shrimp</name>
    <dbReference type="NCBI Taxonomy" id="373956"/>
    <lineage>
        <taxon>Eukaryota</taxon>
        <taxon>Metazoa</taxon>
        <taxon>Ecdysozoa</taxon>
        <taxon>Arthropoda</taxon>
        <taxon>Crustacea</taxon>
        <taxon>Multicrustacea</taxon>
        <taxon>Malacostraca</taxon>
        <taxon>Eumalacostraca</taxon>
        <taxon>Eucarida</taxon>
        <taxon>Decapoda</taxon>
        <taxon>Pleocyemata</taxon>
        <taxon>Caridea</taxon>
        <taxon>Atyoidea</taxon>
        <taxon>Atyidae</taxon>
        <taxon>Halocaridina</taxon>
    </lineage>
</organism>
<dbReference type="InterPro" id="IPR009069">
    <property type="entry name" value="Cys_alpha_HP_mot_SF"/>
</dbReference>
<dbReference type="Proteomes" id="UP001381693">
    <property type="component" value="Unassembled WGS sequence"/>
</dbReference>
<dbReference type="EMBL" id="JAXCGZ010022856">
    <property type="protein sequence ID" value="KAK7022017.1"/>
    <property type="molecule type" value="Genomic_DNA"/>
</dbReference>
<evidence type="ECO:0008006" key="3">
    <source>
        <dbReference type="Google" id="ProtNLM"/>
    </source>
</evidence>
<evidence type="ECO:0000313" key="2">
    <source>
        <dbReference type="Proteomes" id="UP001381693"/>
    </source>
</evidence>
<name>A0AAN8WAK2_HALRR</name>
<dbReference type="PANTHER" id="PTHR31278">
    <property type="entry name" value="CHCHD1"/>
    <property type="match status" value="1"/>
</dbReference>
<dbReference type="PROSITE" id="PS51808">
    <property type="entry name" value="CHCH"/>
    <property type="match status" value="1"/>
</dbReference>
<gene>
    <name evidence="1" type="ORF">SK128_025260</name>
</gene>
<proteinExistence type="predicted"/>
<dbReference type="GO" id="GO:0005761">
    <property type="term" value="C:mitochondrial ribosome"/>
    <property type="evidence" value="ECO:0007669"/>
    <property type="project" value="InterPro"/>
</dbReference>
<dbReference type="GO" id="GO:0005654">
    <property type="term" value="C:nucleoplasm"/>
    <property type="evidence" value="ECO:0007669"/>
    <property type="project" value="TreeGrafter"/>
</dbReference>
<dbReference type="AlphaFoldDB" id="A0AAN8WAK2"/>
<sequence length="130" mass="15146">MRLSPLLLTTQYYINNVRPKNGRRPSRHPFPYNNILPMALRDQVSGKSNKQQATACLQEMTLMLACFKNADFDQSLCAKEIELFKKCNEEYMASKRLKKEQDRGTELIPNAKKLSFKHINVLLKKYPQPK</sequence>
<dbReference type="SUPFAM" id="SSF47072">
    <property type="entry name" value="Cysteine alpha-hairpin motif"/>
    <property type="match status" value="1"/>
</dbReference>
<dbReference type="GO" id="GO:0003723">
    <property type="term" value="F:RNA binding"/>
    <property type="evidence" value="ECO:0007669"/>
    <property type="project" value="TreeGrafter"/>
</dbReference>
<reference evidence="1 2" key="1">
    <citation type="submission" date="2023-11" db="EMBL/GenBank/DDBJ databases">
        <title>Halocaridina rubra genome assembly.</title>
        <authorList>
            <person name="Smith C."/>
        </authorList>
    </citation>
    <scope>NUCLEOTIDE SEQUENCE [LARGE SCALE GENOMIC DNA]</scope>
    <source>
        <strain evidence="1">EP-1</strain>
        <tissue evidence="1">Whole</tissue>
    </source>
</reference>
<accession>A0AAN8WAK2</accession>
<protein>
    <recommendedName>
        <fullName evidence="3">Coiled-coil-helix-coiled-coil-helix domain-containing protein 1</fullName>
    </recommendedName>
</protein>
<dbReference type="PANTHER" id="PTHR31278:SF2">
    <property type="entry name" value="SMALL RIBOSOMAL SUBUNIT PROTEIN MS37"/>
    <property type="match status" value="1"/>
</dbReference>
<dbReference type="InterPro" id="IPR033620">
    <property type="entry name" value="Ribosomal_mS37_met"/>
</dbReference>
<evidence type="ECO:0000313" key="1">
    <source>
        <dbReference type="EMBL" id="KAK7022017.1"/>
    </source>
</evidence>
<keyword evidence="2" id="KW-1185">Reference proteome</keyword>
<dbReference type="GO" id="GO:0032543">
    <property type="term" value="P:mitochondrial translation"/>
    <property type="evidence" value="ECO:0007669"/>
    <property type="project" value="InterPro"/>
</dbReference>